<dbReference type="InterPro" id="IPR036097">
    <property type="entry name" value="HisK_dim/P_sf"/>
</dbReference>
<feature type="compositionally biased region" description="Basic and acidic residues" evidence="4">
    <location>
        <begin position="14"/>
        <end position="23"/>
    </location>
</feature>
<dbReference type="PRINTS" id="PR00344">
    <property type="entry name" value="BCTRLSENSOR"/>
</dbReference>
<accession>A0ABV8A1B7</accession>
<dbReference type="SMART" id="SM00388">
    <property type="entry name" value="HisKA"/>
    <property type="match status" value="1"/>
</dbReference>
<gene>
    <name evidence="6" type="ORF">ACFOOG_11015</name>
</gene>
<dbReference type="RefSeq" id="WP_380696444.1">
    <property type="nucleotide sequence ID" value="NZ_JBHRYR010000003.1"/>
</dbReference>
<dbReference type="InterPro" id="IPR035965">
    <property type="entry name" value="PAS-like_dom_sf"/>
</dbReference>
<dbReference type="InterPro" id="IPR000014">
    <property type="entry name" value="PAS"/>
</dbReference>
<dbReference type="Pfam" id="PF00512">
    <property type="entry name" value="HisKA"/>
    <property type="match status" value="1"/>
</dbReference>
<feature type="domain" description="Histidine kinase" evidence="5">
    <location>
        <begin position="193"/>
        <end position="399"/>
    </location>
</feature>
<dbReference type="SUPFAM" id="SSF55874">
    <property type="entry name" value="ATPase domain of HSP90 chaperone/DNA topoisomerase II/histidine kinase"/>
    <property type="match status" value="1"/>
</dbReference>
<keyword evidence="6" id="KW-0808">Transferase</keyword>
<dbReference type="SUPFAM" id="SSF55785">
    <property type="entry name" value="PYP-like sensor domain (PAS domain)"/>
    <property type="match status" value="1"/>
</dbReference>
<evidence type="ECO:0000313" key="7">
    <source>
        <dbReference type="Proteomes" id="UP001595617"/>
    </source>
</evidence>
<dbReference type="InterPro" id="IPR005467">
    <property type="entry name" value="His_kinase_dom"/>
</dbReference>
<protein>
    <recommendedName>
        <fullName evidence="2">histidine kinase</fullName>
        <ecNumber evidence="2">2.7.13.3</ecNumber>
    </recommendedName>
</protein>
<dbReference type="CDD" id="cd00130">
    <property type="entry name" value="PAS"/>
    <property type="match status" value="1"/>
</dbReference>
<keyword evidence="6" id="KW-0418">Kinase</keyword>
<dbReference type="Gene3D" id="3.30.565.10">
    <property type="entry name" value="Histidine kinase-like ATPase, C-terminal domain"/>
    <property type="match status" value="1"/>
</dbReference>
<dbReference type="SUPFAM" id="SSF47384">
    <property type="entry name" value="Homodimeric domain of signal transducing histidine kinase"/>
    <property type="match status" value="1"/>
</dbReference>
<comment type="caution">
    <text evidence="6">The sequence shown here is derived from an EMBL/GenBank/DDBJ whole genome shotgun (WGS) entry which is preliminary data.</text>
</comment>
<dbReference type="InterPro" id="IPR004358">
    <property type="entry name" value="Sig_transdc_His_kin-like_C"/>
</dbReference>
<dbReference type="EMBL" id="JBHRYR010000003">
    <property type="protein sequence ID" value="MFC3853363.1"/>
    <property type="molecule type" value="Genomic_DNA"/>
</dbReference>
<evidence type="ECO:0000259" key="5">
    <source>
        <dbReference type="PROSITE" id="PS50109"/>
    </source>
</evidence>
<dbReference type="PANTHER" id="PTHR43065:SF29">
    <property type="entry name" value="SENSOR PROTEIN KINASE FLES"/>
    <property type="match status" value="1"/>
</dbReference>
<proteinExistence type="predicted"/>
<evidence type="ECO:0000256" key="3">
    <source>
        <dbReference type="ARBA" id="ARBA00022553"/>
    </source>
</evidence>
<dbReference type="Gene3D" id="1.10.287.130">
    <property type="match status" value="1"/>
</dbReference>
<evidence type="ECO:0000256" key="4">
    <source>
        <dbReference type="SAM" id="MobiDB-lite"/>
    </source>
</evidence>
<dbReference type="InterPro" id="IPR003661">
    <property type="entry name" value="HisK_dim/P_dom"/>
</dbReference>
<dbReference type="CDD" id="cd00075">
    <property type="entry name" value="HATPase"/>
    <property type="match status" value="1"/>
</dbReference>
<dbReference type="Gene3D" id="3.30.450.20">
    <property type="entry name" value="PAS domain"/>
    <property type="match status" value="1"/>
</dbReference>
<dbReference type="SMART" id="SM00091">
    <property type="entry name" value="PAS"/>
    <property type="match status" value="1"/>
</dbReference>
<dbReference type="Pfam" id="PF13188">
    <property type="entry name" value="PAS_8"/>
    <property type="match status" value="1"/>
</dbReference>
<evidence type="ECO:0000256" key="1">
    <source>
        <dbReference type="ARBA" id="ARBA00000085"/>
    </source>
</evidence>
<dbReference type="PANTHER" id="PTHR43065">
    <property type="entry name" value="SENSOR HISTIDINE KINASE"/>
    <property type="match status" value="1"/>
</dbReference>
<dbReference type="Proteomes" id="UP001595617">
    <property type="component" value="Unassembled WGS sequence"/>
</dbReference>
<evidence type="ECO:0000313" key="6">
    <source>
        <dbReference type="EMBL" id="MFC3853363.1"/>
    </source>
</evidence>
<dbReference type="EC" id="2.7.13.3" evidence="2"/>
<feature type="region of interest" description="Disordered" evidence="4">
    <location>
        <begin position="1"/>
        <end position="23"/>
    </location>
</feature>
<reference evidence="7" key="1">
    <citation type="journal article" date="2019" name="Int. J. Syst. Evol. Microbiol.">
        <title>The Global Catalogue of Microorganisms (GCM) 10K type strain sequencing project: providing services to taxonomists for standard genome sequencing and annotation.</title>
        <authorList>
            <consortium name="The Broad Institute Genomics Platform"/>
            <consortium name="The Broad Institute Genome Sequencing Center for Infectious Disease"/>
            <person name="Wu L."/>
            <person name="Ma J."/>
        </authorList>
    </citation>
    <scope>NUCLEOTIDE SEQUENCE [LARGE SCALE GENOMIC DNA]</scope>
    <source>
        <strain evidence="7">IBRC 10765</strain>
    </source>
</reference>
<dbReference type="PROSITE" id="PS50109">
    <property type="entry name" value="HIS_KIN"/>
    <property type="match status" value="1"/>
</dbReference>
<dbReference type="GO" id="GO:0016301">
    <property type="term" value="F:kinase activity"/>
    <property type="evidence" value="ECO:0007669"/>
    <property type="project" value="UniProtKB-KW"/>
</dbReference>
<comment type="catalytic activity">
    <reaction evidence="1">
        <text>ATP + protein L-histidine = ADP + protein N-phospho-L-histidine.</text>
        <dbReference type="EC" id="2.7.13.3"/>
    </reaction>
</comment>
<keyword evidence="7" id="KW-1185">Reference proteome</keyword>
<dbReference type="CDD" id="cd00082">
    <property type="entry name" value="HisKA"/>
    <property type="match status" value="1"/>
</dbReference>
<dbReference type="SMART" id="SM00387">
    <property type="entry name" value="HATPase_c"/>
    <property type="match status" value="1"/>
</dbReference>
<dbReference type="InterPro" id="IPR003594">
    <property type="entry name" value="HATPase_dom"/>
</dbReference>
<dbReference type="Pfam" id="PF02518">
    <property type="entry name" value="HATPase_c"/>
    <property type="match status" value="1"/>
</dbReference>
<evidence type="ECO:0000256" key="2">
    <source>
        <dbReference type="ARBA" id="ARBA00012438"/>
    </source>
</evidence>
<dbReference type="InterPro" id="IPR036890">
    <property type="entry name" value="HATPase_C_sf"/>
</dbReference>
<name>A0ABV8A1B7_9GAMM</name>
<sequence>MTQPVSPTLRRAKKTDSEKSASAHEVDGILQVFRRMTEEMSASSEEFERRVAVLNGEISALSAQRMAELKEKERLADQLEGLLRILPTGVIVIDRSGRIQRANPAAEQLLVHDQLPTLNGVVWAKVIQVAFRPQEHDGHEISLHNGRLVSLDTCALEGFGQLVVLHDLTATRRLQAEVSRHQRLAGMGRMVASMAHQIRTPLSAAMLYTENLRKPGISEQQRQRFAEKVQSRLEHLEQQVRDMLLFAKGDSKLVDRSLTGELLQQLRSSCAAAMERSSSQFNVLNEAPEALIICNRDTLVSAFSNLINNAIDAVGQNAAIDLRVYQQQDRIVFDFHDHGPGIPDEVLRQLGELFVTTKANGTGLGLPVVQAVVRSHQGTFQLSNVDGGTLARISLPFQTLTEASS</sequence>
<organism evidence="6 7">
    <name type="scientific">Saccharospirillum mangrovi</name>
    <dbReference type="NCBI Taxonomy" id="2161747"/>
    <lineage>
        <taxon>Bacteria</taxon>
        <taxon>Pseudomonadati</taxon>
        <taxon>Pseudomonadota</taxon>
        <taxon>Gammaproteobacteria</taxon>
        <taxon>Oceanospirillales</taxon>
        <taxon>Saccharospirillaceae</taxon>
        <taxon>Saccharospirillum</taxon>
    </lineage>
</organism>
<keyword evidence="3" id="KW-0597">Phosphoprotein</keyword>